<dbReference type="InterPro" id="IPR005467">
    <property type="entry name" value="His_kinase_dom"/>
</dbReference>
<dbReference type="CDD" id="cd00130">
    <property type="entry name" value="PAS"/>
    <property type="match status" value="1"/>
</dbReference>
<reference evidence="10 11" key="1">
    <citation type="submission" date="2018-07" db="EMBL/GenBank/DDBJ databases">
        <title>Genomic Encyclopedia of Type Strains, Phase III (KMG-III): the genomes of soil and plant-associated and newly described type strains.</title>
        <authorList>
            <person name="Whitman W."/>
        </authorList>
    </citation>
    <scope>NUCLEOTIDE SEQUENCE [LARGE SCALE GENOMIC DNA]</scope>
    <source>
        <strain evidence="10 11">CECT 8488</strain>
    </source>
</reference>
<feature type="coiled-coil region" evidence="6">
    <location>
        <begin position="704"/>
        <end position="731"/>
    </location>
</feature>
<dbReference type="OrthoDB" id="9813151at2"/>
<dbReference type="InterPro" id="IPR000014">
    <property type="entry name" value="PAS"/>
</dbReference>
<evidence type="ECO:0000259" key="9">
    <source>
        <dbReference type="PROSITE" id="PS50113"/>
    </source>
</evidence>
<dbReference type="SMART" id="SM00091">
    <property type="entry name" value="PAS"/>
    <property type="match status" value="4"/>
</dbReference>
<dbReference type="InterPro" id="IPR036890">
    <property type="entry name" value="HATPase_C_sf"/>
</dbReference>
<evidence type="ECO:0000259" key="7">
    <source>
        <dbReference type="PROSITE" id="PS50109"/>
    </source>
</evidence>
<dbReference type="EC" id="2.7.13.3" evidence="2"/>
<feature type="domain" description="Histidine kinase" evidence="7">
    <location>
        <begin position="731"/>
        <end position="949"/>
    </location>
</feature>
<dbReference type="GO" id="GO:0000155">
    <property type="term" value="F:phosphorelay sensor kinase activity"/>
    <property type="evidence" value="ECO:0007669"/>
    <property type="project" value="InterPro"/>
</dbReference>
<dbReference type="Pfam" id="PF12860">
    <property type="entry name" value="PAS_7"/>
    <property type="match status" value="3"/>
</dbReference>
<dbReference type="GO" id="GO:0005886">
    <property type="term" value="C:plasma membrane"/>
    <property type="evidence" value="ECO:0007669"/>
    <property type="project" value="TreeGrafter"/>
</dbReference>
<keyword evidence="11" id="KW-1185">Reference proteome</keyword>
<evidence type="ECO:0000256" key="2">
    <source>
        <dbReference type="ARBA" id="ARBA00012438"/>
    </source>
</evidence>
<evidence type="ECO:0000256" key="1">
    <source>
        <dbReference type="ARBA" id="ARBA00000085"/>
    </source>
</evidence>
<accession>A0A3D9HR90</accession>
<comment type="caution">
    <text evidence="10">The sequence shown here is derived from an EMBL/GenBank/DDBJ whole genome shotgun (WGS) entry which is preliminary data.</text>
</comment>
<evidence type="ECO:0000313" key="11">
    <source>
        <dbReference type="Proteomes" id="UP000256845"/>
    </source>
</evidence>
<dbReference type="PANTHER" id="PTHR43047:SF72">
    <property type="entry name" value="OSMOSENSING HISTIDINE PROTEIN KINASE SLN1"/>
    <property type="match status" value="1"/>
</dbReference>
<dbReference type="SMART" id="SM00387">
    <property type="entry name" value="HATPase_c"/>
    <property type="match status" value="1"/>
</dbReference>
<dbReference type="Pfam" id="PF02518">
    <property type="entry name" value="HATPase_c"/>
    <property type="match status" value="1"/>
</dbReference>
<dbReference type="PRINTS" id="PR00344">
    <property type="entry name" value="BCTRLSENSOR"/>
</dbReference>
<dbReference type="Pfam" id="PF08448">
    <property type="entry name" value="PAS_4"/>
    <property type="match status" value="1"/>
</dbReference>
<evidence type="ECO:0000259" key="8">
    <source>
        <dbReference type="PROSITE" id="PS50112"/>
    </source>
</evidence>
<keyword evidence="3" id="KW-0597">Phosphoprotein</keyword>
<dbReference type="InterPro" id="IPR036097">
    <property type="entry name" value="HisK_dim/P_sf"/>
</dbReference>
<dbReference type="AlphaFoldDB" id="A0A3D9HR90"/>
<dbReference type="Gene3D" id="1.10.287.130">
    <property type="match status" value="1"/>
</dbReference>
<keyword evidence="6" id="KW-0175">Coiled coil</keyword>
<dbReference type="SUPFAM" id="SSF47384">
    <property type="entry name" value="Homodimeric domain of signal transducing histidine kinase"/>
    <property type="match status" value="1"/>
</dbReference>
<feature type="domain" description="PAS" evidence="8">
    <location>
        <begin position="156"/>
        <end position="229"/>
    </location>
</feature>
<comment type="catalytic activity">
    <reaction evidence="1">
        <text>ATP + protein L-histidine = ADP + protein N-phospho-L-histidine.</text>
        <dbReference type="EC" id="2.7.13.3"/>
    </reaction>
</comment>
<dbReference type="SUPFAM" id="SSF55781">
    <property type="entry name" value="GAF domain-like"/>
    <property type="match status" value="1"/>
</dbReference>
<dbReference type="Gene3D" id="3.30.450.40">
    <property type="match status" value="1"/>
</dbReference>
<dbReference type="NCBIfam" id="TIGR00229">
    <property type="entry name" value="sensory_box"/>
    <property type="match status" value="1"/>
</dbReference>
<dbReference type="Gene3D" id="3.30.565.10">
    <property type="entry name" value="Histidine kinase-like ATPase, C-terminal domain"/>
    <property type="match status" value="1"/>
</dbReference>
<dbReference type="InterPro" id="IPR000700">
    <property type="entry name" value="PAS-assoc_C"/>
</dbReference>
<dbReference type="PROSITE" id="PS50109">
    <property type="entry name" value="HIS_KIN"/>
    <property type="match status" value="1"/>
</dbReference>
<evidence type="ECO:0000256" key="5">
    <source>
        <dbReference type="ARBA" id="ARBA00022777"/>
    </source>
</evidence>
<evidence type="ECO:0000256" key="4">
    <source>
        <dbReference type="ARBA" id="ARBA00022679"/>
    </source>
</evidence>
<feature type="domain" description="PAC" evidence="9">
    <location>
        <begin position="229"/>
        <end position="281"/>
    </location>
</feature>
<protein>
    <recommendedName>
        <fullName evidence="2">histidine kinase</fullName>
        <ecNumber evidence="2">2.7.13.3</ecNumber>
    </recommendedName>
</protein>
<dbReference type="CDD" id="cd00082">
    <property type="entry name" value="HisKA"/>
    <property type="match status" value="1"/>
</dbReference>
<name>A0A3D9HR90_9PROT</name>
<dbReference type="InterPro" id="IPR003018">
    <property type="entry name" value="GAF"/>
</dbReference>
<dbReference type="InterPro" id="IPR035965">
    <property type="entry name" value="PAS-like_dom_sf"/>
</dbReference>
<evidence type="ECO:0000256" key="6">
    <source>
        <dbReference type="SAM" id="Coils"/>
    </source>
</evidence>
<keyword evidence="5" id="KW-0418">Kinase</keyword>
<dbReference type="InterPro" id="IPR003661">
    <property type="entry name" value="HisK_dim/P_dom"/>
</dbReference>
<dbReference type="PROSITE" id="PS50112">
    <property type="entry name" value="PAS"/>
    <property type="match status" value="1"/>
</dbReference>
<evidence type="ECO:0000256" key="3">
    <source>
        <dbReference type="ARBA" id="ARBA00022553"/>
    </source>
</evidence>
<dbReference type="SUPFAM" id="SSF55785">
    <property type="entry name" value="PYP-like sensor domain (PAS domain)"/>
    <property type="match status" value="3"/>
</dbReference>
<keyword evidence="4" id="KW-0808">Transferase</keyword>
<gene>
    <name evidence="10" type="ORF">DFP90_10243</name>
</gene>
<dbReference type="PROSITE" id="PS50113">
    <property type="entry name" value="PAC"/>
    <property type="match status" value="1"/>
</dbReference>
<dbReference type="Pfam" id="PF13185">
    <property type="entry name" value="GAF_2"/>
    <property type="match status" value="1"/>
</dbReference>
<dbReference type="Proteomes" id="UP000256845">
    <property type="component" value="Unassembled WGS sequence"/>
</dbReference>
<dbReference type="InterPro" id="IPR003594">
    <property type="entry name" value="HATPase_dom"/>
</dbReference>
<dbReference type="Gene3D" id="3.30.450.20">
    <property type="entry name" value="PAS domain"/>
    <property type="match status" value="4"/>
</dbReference>
<dbReference type="Pfam" id="PF00512">
    <property type="entry name" value="HisKA"/>
    <property type="match status" value="1"/>
</dbReference>
<evidence type="ECO:0000313" key="10">
    <source>
        <dbReference type="EMBL" id="RED52027.1"/>
    </source>
</evidence>
<dbReference type="InterPro" id="IPR013656">
    <property type="entry name" value="PAS_4"/>
</dbReference>
<organism evidence="10 11">
    <name type="scientific">Aestuariispira insulae</name>
    <dbReference type="NCBI Taxonomy" id="1461337"/>
    <lineage>
        <taxon>Bacteria</taxon>
        <taxon>Pseudomonadati</taxon>
        <taxon>Pseudomonadota</taxon>
        <taxon>Alphaproteobacteria</taxon>
        <taxon>Rhodospirillales</taxon>
        <taxon>Kiloniellaceae</taxon>
        <taxon>Aestuariispira</taxon>
    </lineage>
</organism>
<dbReference type="SUPFAM" id="SSF55874">
    <property type="entry name" value="ATPase domain of HSP90 chaperone/DNA topoisomerase II/histidine kinase"/>
    <property type="match status" value="1"/>
</dbReference>
<dbReference type="SMART" id="SM00065">
    <property type="entry name" value="GAF"/>
    <property type="match status" value="1"/>
</dbReference>
<dbReference type="GO" id="GO:0009927">
    <property type="term" value="F:histidine phosphotransfer kinase activity"/>
    <property type="evidence" value="ECO:0007669"/>
    <property type="project" value="TreeGrafter"/>
</dbReference>
<dbReference type="InterPro" id="IPR029016">
    <property type="entry name" value="GAF-like_dom_sf"/>
</dbReference>
<dbReference type="EMBL" id="QRDW01000002">
    <property type="protein sequence ID" value="RED52027.1"/>
    <property type="molecule type" value="Genomic_DNA"/>
</dbReference>
<sequence length="966" mass="107966">MGWRIAIANWIRRVSNGLANGIAGDEHAIPPDDYELYLALIDGIESLAEAFIVCDDQGKITYFNEQYRRIFPELSDVVRVGLPFTELVEAAVQRNLYSDAMGPDAGSVRLAAIDSSDDVPFLQRMRDGRTIQTRERRTKTGGFVGVRTDVTAVQRGRDMLQSLIDNIPELVTLKDKDGRYFFVNKCFETWTGTSRESIIGKTVFDVYDAKDALGYEERDRRLAKTLAPEVDEMEIRFPDGLSRAILMIAFPVLDKEGGYGGSGVICIDISERKRAEQELAEKEAQLRAALDNMPSGLLMVDEDLVIRAINRRMVTLYDLPRPVATVGTHIRELIEFRARRGDYGSGLPERQAEARLGFWRSGEKRHYEDQVPGDRTIDVRLSPCPDGGCIAICSEVTEAKRAEMELVEQSLLLQLTRNAIRVANEARDFNQALQKTVDLVCRQMDWPVGHVYLVDRANRDRLVPSGIWSIGADERFLKFKKVTSKTVFRAGIGLPGRVLESGCPVWLRDVHQDDNFPRAQVVPEISIRAGVGIPVRAGARIVAVIEIFCEQLVERDQALLDTLEQIGVQLGRVAERDEIAKATKLNAERLRLAMETMTGGILMFDRDLKILMASSSFAEIYNIPPELMEVGSSAIEVIRFRAERGDYGPGEPKELVRERIEGYYSDEAVTVIEDHIPGGRIVELFRTRTNNGDTVAVFNDVTERKHTEQKIQQQRDELERLNQQKNKFFSIIAHDLKDPFGNMLSYLELMKIQAEGGQFEKMAGYVGNALQSGQQVFDLLENLLEWSWLQMDRVEFKPDVIGIEPILEKNIALFQPVADAKGIELIVDLETLEHIYADPRMVDTVIRNLINNAIKFTESGGMVTAGVRRDGRMIEVFIRDTGLGMSGEKLARLFKPEEKVSTSGTAGEAGTGLGLILCKELVENNGGTITVESQPGDGSTFKVAFPSGEALNEALPVKRESASKAV</sequence>
<proteinExistence type="predicted"/>
<dbReference type="FunFam" id="3.30.565.10:FF:000006">
    <property type="entry name" value="Sensor histidine kinase WalK"/>
    <property type="match status" value="1"/>
</dbReference>
<dbReference type="PANTHER" id="PTHR43047">
    <property type="entry name" value="TWO-COMPONENT HISTIDINE PROTEIN KINASE"/>
    <property type="match status" value="1"/>
</dbReference>
<dbReference type="SMART" id="SM00388">
    <property type="entry name" value="HisKA"/>
    <property type="match status" value="1"/>
</dbReference>
<dbReference type="RefSeq" id="WP_115935590.1">
    <property type="nucleotide sequence ID" value="NZ_QRDW01000002.1"/>
</dbReference>
<dbReference type="InterPro" id="IPR004358">
    <property type="entry name" value="Sig_transdc_His_kin-like_C"/>
</dbReference>